<dbReference type="InterPro" id="IPR004323">
    <property type="entry name" value="Ion_tolerance_CutA"/>
</dbReference>
<dbReference type="InterPro" id="IPR015867">
    <property type="entry name" value="N-reg_PII/ATP_PRibTrfase_C"/>
</dbReference>
<dbReference type="PANTHER" id="PTHR23419:SF8">
    <property type="entry name" value="FI09726P"/>
    <property type="match status" value="1"/>
</dbReference>
<proteinExistence type="inferred from homology"/>
<dbReference type="Gene3D" id="3.30.70.120">
    <property type="match status" value="1"/>
</dbReference>
<name>A0A0L0CAX6_LUCCU</name>
<dbReference type="Proteomes" id="UP000037069">
    <property type="component" value="Unassembled WGS sequence"/>
</dbReference>
<dbReference type="InterPro" id="IPR011322">
    <property type="entry name" value="N-reg_PII-like_a/b"/>
</dbReference>
<accession>A0A0L0CAX6</accession>
<comment type="similarity">
    <text evidence="1">Belongs to the CutA family.</text>
</comment>
<gene>
    <name evidence="2" type="ORF">FF38_04879</name>
</gene>
<dbReference type="SUPFAM" id="SSF54913">
    <property type="entry name" value="GlnB-like"/>
    <property type="match status" value="1"/>
</dbReference>
<dbReference type="EMBL" id="JRES01000755">
    <property type="protein sequence ID" value="KNC28629.1"/>
    <property type="molecule type" value="Genomic_DNA"/>
</dbReference>
<dbReference type="OrthoDB" id="2017693at2759"/>
<sequence length="165" mass="18302">MLVAKKLYSKSCTLLAHHLHLSALATNPACSDSTALNESSLIANSPKNMEDDKFKYESGASSIAFVTAPDNEIAKKLAKGLVEEKLAACVNIIPNIQSVYMWEGKLNEDNEYLMIIKTGTSRVMELTKWVRDNHPYSVAEVITLPIENGNLPYMKWLSESVSPKK</sequence>
<dbReference type="AlphaFoldDB" id="A0A0L0CAX6"/>
<dbReference type="GO" id="GO:0005507">
    <property type="term" value="F:copper ion binding"/>
    <property type="evidence" value="ECO:0007669"/>
    <property type="project" value="TreeGrafter"/>
</dbReference>
<dbReference type="Pfam" id="PF03091">
    <property type="entry name" value="CutA1"/>
    <property type="match status" value="1"/>
</dbReference>
<evidence type="ECO:0008006" key="4">
    <source>
        <dbReference type="Google" id="ProtNLM"/>
    </source>
</evidence>
<evidence type="ECO:0000256" key="1">
    <source>
        <dbReference type="ARBA" id="ARBA00010169"/>
    </source>
</evidence>
<dbReference type="GO" id="GO:0010038">
    <property type="term" value="P:response to metal ion"/>
    <property type="evidence" value="ECO:0007669"/>
    <property type="project" value="InterPro"/>
</dbReference>
<dbReference type="PANTHER" id="PTHR23419">
    <property type="entry name" value="DIVALENT CATION TOLERANCE CUTA-RELATED"/>
    <property type="match status" value="1"/>
</dbReference>
<evidence type="ECO:0000313" key="2">
    <source>
        <dbReference type="EMBL" id="KNC28629.1"/>
    </source>
</evidence>
<comment type="caution">
    <text evidence="2">The sequence shown here is derived from an EMBL/GenBank/DDBJ whole genome shotgun (WGS) entry which is preliminary data.</text>
</comment>
<dbReference type="STRING" id="7375.A0A0L0CAX6"/>
<organism evidence="2 3">
    <name type="scientific">Lucilia cuprina</name>
    <name type="common">Green bottle fly</name>
    <name type="synonym">Australian sheep blowfly</name>
    <dbReference type="NCBI Taxonomy" id="7375"/>
    <lineage>
        <taxon>Eukaryota</taxon>
        <taxon>Metazoa</taxon>
        <taxon>Ecdysozoa</taxon>
        <taxon>Arthropoda</taxon>
        <taxon>Hexapoda</taxon>
        <taxon>Insecta</taxon>
        <taxon>Pterygota</taxon>
        <taxon>Neoptera</taxon>
        <taxon>Endopterygota</taxon>
        <taxon>Diptera</taxon>
        <taxon>Brachycera</taxon>
        <taxon>Muscomorpha</taxon>
        <taxon>Oestroidea</taxon>
        <taxon>Calliphoridae</taxon>
        <taxon>Luciliinae</taxon>
        <taxon>Lucilia</taxon>
    </lineage>
</organism>
<protein>
    <recommendedName>
        <fullName evidence="4">Protein CutA</fullName>
    </recommendedName>
</protein>
<dbReference type="OMA" id="VACINII"/>
<keyword evidence="3" id="KW-1185">Reference proteome</keyword>
<reference evidence="2 3" key="1">
    <citation type="journal article" date="2015" name="Nat. Commun.">
        <title>Lucilia cuprina genome unlocks parasitic fly biology to underpin future interventions.</title>
        <authorList>
            <person name="Anstead C.A."/>
            <person name="Korhonen P.K."/>
            <person name="Young N.D."/>
            <person name="Hall R.S."/>
            <person name="Jex A.R."/>
            <person name="Murali S.C."/>
            <person name="Hughes D.S."/>
            <person name="Lee S.F."/>
            <person name="Perry T."/>
            <person name="Stroehlein A.J."/>
            <person name="Ansell B.R."/>
            <person name="Breugelmans B."/>
            <person name="Hofmann A."/>
            <person name="Qu J."/>
            <person name="Dugan S."/>
            <person name="Lee S.L."/>
            <person name="Chao H."/>
            <person name="Dinh H."/>
            <person name="Han Y."/>
            <person name="Doddapaneni H.V."/>
            <person name="Worley K.C."/>
            <person name="Muzny D.M."/>
            <person name="Ioannidis P."/>
            <person name="Waterhouse R.M."/>
            <person name="Zdobnov E.M."/>
            <person name="James P.J."/>
            <person name="Bagnall N.H."/>
            <person name="Kotze A.C."/>
            <person name="Gibbs R.A."/>
            <person name="Richards S."/>
            <person name="Batterham P."/>
            <person name="Gasser R.B."/>
        </authorList>
    </citation>
    <scope>NUCLEOTIDE SEQUENCE [LARGE SCALE GENOMIC DNA]</scope>
    <source>
        <strain evidence="2 3">LS</strain>
        <tissue evidence="2">Full body</tissue>
    </source>
</reference>
<evidence type="ECO:0000313" key="3">
    <source>
        <dbReference type="Proteomes" id="UP000037069"/>
    </source>
</evidence>